<comment type="caution">
    <text evidence="10">The sequence shown here is derived from an EMBL/GenBank/DDBJ whole genome shotgun (WGS) entry which is preliminary data.</text>
</comment>
<organism evidence="10 11">
    <name type="scientific">Marinicrinis sediminis</name>
    <dbReference type="NCBI Taxonomy" id="1652465"/>
    <lineage>
        <taxon>Bacteria</taxon>
        <taxon>Bacillati</taxon>
        <taxon>Bacillota</taxon>
        <taxon>Bacilli</taxon>
        <taxon>Bacillales</taxon>
        <taxon>Paenibacillaceae</taxon>
    </lineage>
</organism>
<feature type="domain" description="Endonuclease/exonuclease/phosphatase" evidence="9">
    <location>
        <begin position="12"/>
        <end position="310"/>
    </location>
</feature>
<evidence type="ECO:0000256" key="7">
    <source>
        <dbReference type="ARBA" id="ARBA00022842"/>
    </source>
</evidence>
<name>A0ABW5RCN2_9BACL</name>
<evidence type="ECO:0000256" key="3">
    <source>
        <dbReference type="ARBA" id="ARBA00022722"/>
    </source>
</evidence>
<dbReference type="SUPFAM" id="SSF56219">
    <property type="entry name" value="DNase I-like"/>
    <property type="match status" value="1"/>
</dbReference>
<dbReference type="GO" id="GO:0004519">
    <property type="term" value="F:endonuclease activity"/>
    <property type="evidence" value="ECO:0007669"/>
    <property type="project" value="UniProtKB-KW"/>
</dbReference>
<evidence type="ECO:0000259" key="9">
    <source>
        <dbReference type="Pfam" id="PF03372"/>
    </source>
</evidence>
<keyword evidence="3" id="KW-0540">Nuclease</keyword>
<gene>
    <name evidence="10" type="ORF">ACFSUC_14725</name>
</gene>
<evidence type="ECO:0000313" key="11">
    <source>
        <dbReference type="Proteomes" id="UP001597497"/>
    </source>
</evidence>
<dbReference type="Pfam" id="PF03372">
    <property type="entry name" value="Exo_endo_phos"/>
    <property type="match status" value="1"/>
</dbReference>
<keyword evidence="5" id="KW-0227">DNA damage</keyword>
<comment type="cofactor">
    <cofactor evidence="2">
        <name>Mg(2+)</name>
        <dbReference type="ChEBI" id="CHEBI:18420"/>
    </cofactor>
</comment>
<dbReference type="RefSeq" id="WP_379930381.1">
    <property type="nucleotide sequence ID" value="NZ_JBHUMM010000043.1"/>
</dbReference>
<dbReference type="PANTHER" id="PTHR15822:SF4">
    <property type="entry name" value="TYROSYL-DNA PHOSPHODIESTERASE 2"/>
    <property type="match status" value="1"/>
</dbReference>
<evidence type="ECO:0000256" key="4">
    <source>
        <dbReference type="ARBA" id="ARBA00022723"/>
    </source>
</evidence>
<comment type="cofactor">
    <cofactor evidence="1">
        <name>Mn(2+)</name>
        <dbReference type="ChEBI" id="CHEBI:29035"/>
    </cofactor>
</comment>
<dbReference type="InterPro" id="IPR036691">
    <property type="entry name" value="Endo/exonu/phosph_ase_sf"/>
</dbReference>
<reference evidence="11" key="1">
    <citation type="journal article" date="2019" name="Int. J. Syst. Evol. Microbiol.">
        <title>The Global Catalogue of Microorganisms (GCM) 10K type strain sequencing project: providing services to taxonomists for standard genome sequencing and annotation.</title>
        <authorList>
            <consortium name="The Broad Institute Genomics Platform"/>
            <consortium name="The Broad Institute Genome Sequencing Center for Infectious Disease"/>
            <person name="Wu L."/>
            <person name="Ma J."/>
        </authorList>
    </citation>
    <scope>NUCLEOTIDE SEQUENCE [LARGE SCALE GENOMIC DNA]</scope>
    <source>
        <strain evidence="11">KCTC 33676</strain>
    </source>
</reference>
<accession>A0ABW5RCN2</accession>
<evidence type="ECO:0000256" key="8">
    <source>
        <dbReference type="ARBA" id="ARBA00023204"/>
    </source>
</evidence>
<keyword evidence="4" id="KW-0479">Metal-binding</keyword>
<dbReference type="EMBL" id="JBHUMM010000043">
    <property type="protein sequence ID" value="MFD2672820.1"/>
    <property type="molecule type" value="Genomic_DNA"/>
</dbReference>
<dbReference type="PANTHER" id="PTHR15822">
    <property type="entry name" value="TRAF AND TNF RECEPTOR-ASSOCIATED PROTEIN"/>
    <property type="match status" value="1"/>
</dbReference>
<dbReference type="InterPro" id="IPR051547">
    <property type="entry name" value="TDP2-like"/>
</dbReference>
<dbReference type="InterPro" id="IPR005135">
    <property type="entry name" value="Endo/exonuclease/phosphatase"/>
</dbReference>
<dbReference type="Proteomes" id="UP001597497">
    <property type="component" value="Unassembled WGS sequence"/>
</dbReference>
<keyword evidence="6" id="KW-0378">Hydrolase</keyword>
<evidence type="ECO:0000313" key="10">
    <source>
        <dbReference type="EMBL" id="MFD2672820.1"/>
    </source>
</evidence>
<dbReference type="Gene3D" id="3.60.10.10">
    <property type="entry name" value="Endonuclease/exonuclease/phosphatase"/>
    <property type="match status" value="1"/>
</dbReference>
<evidence type="ECO:0000256" key="1">
    <source>
        <dbReference type="ARBA" id="ARBA00001936"/>
    </source>
</evidence>
<sequence length="322" mass="36463">MNHTKQIPISFLTWNVYVGADLNPTLSSPIQLVPQRVTEAYRQFLATNFPQRAKAIAKQIKKKQPDIIGLQEVARWELIPPRGNRVVFDFLQILLRQLKLLGLDYKVAAVNRNLSDQLPASTGNIVRLTDRDVILVKNTCRFKIIRRMSANYKASLNVRIGGQTIRILRGYSFIDVKVNGHVFRAINTHLEPLSPKIRQAQANELLAGPASTKLPQILMGDLNSNANRPGMTVYRKALKSGFNDPWTIAGIGKGFTCCQDRDVLSARSRLSERIDYVLFKRKINWRVIRTKRVGACQASRTPTRLWPSDHAGVFAKLVLRSR</sequence>
<keyword evidence="11" id="KW-1185">Reference proteome</keyword>
<protein>
    <submittedName>
        <fullName evidence="10">Endonuclease/exonuclease/phosphatase family protein</fullName>
    </submittedName>
</protein>
<keyword evidence="7" id="KW-0460">Magnesium</keyword>
<evidence type="ECO:0000256" key="6">
    <source>
        <dbReference type="ARBA" id="ARBA00022801"/>
    </source>
</evidence>
<keyword evidence="10" id="KW-0255">Endonuclease</keyword>
<evidence type="ECO:0000256" key="5">
    <source>
        <dbReference type="ARBA" id="ARBA00022763"/>
    </source>
</evidence>
<evidence type="ECO:0000256" key="2">
    <source>
        <dbReference type="ARBA" id="ARBA00001946"/>
    </source>
</evidence>
<keyword evidence="8" id="KW-0234">DNA repair</keyword>
<proteinExistence type="predicted"/>